<dbReference type="OrthoDB" id="3062174at2759"/>
<feature type="region of interest" description="Disordered" evidence="1">
    <location>
        <begin position="1"/>
        <end position="36"/>
    </location>
</feature>
<dbReference type="EMBL" id="ML769545">
    <property type="protein sequence ID" value="KAE9394695.1"/>
    <property type="molecule type" value="Genomic_DNA"/>
</dbReference>
<proteinExistence type="predicted"/>
<feature type="compositionally biased region" description="Polar residues" evidence="1">
    <location>
        <begin position="125"/>
        <end position="135"/>
    </location>
</feature>
<feature type="compositionally biased region" description="Pro residues" evidence="1">
    <location>
        <begin position="172"/>
        <end position="186"/>
    </location>
</feature>
<evidence type="ECO:0000313" key="2">
    <source>
        <dbReference type="EMBL" id="KAE9394695.1"/>
    </source>
</evidence>
<dbReference type="Proteomes" id="UP000799118">
    <property type="component" value="Unassembled WGS sequence"/>
</dbReference>
<feature type="compositionally biased region" description="Pro residues" evidence="1">
    <location>
        <begin position="220"/>
        <end position="239"/>
    </location>
</feature>
<evidence type="ECO:0000313" key="3">
    <source>
        <dbReference type="Proteomes" id="UP000799118"/>
    </source>
</evidence>
<feature type="compositionally biased region" description="Low complexity" evidence="1">
    <location>
        <begin position="203"/>
        <end position="219"/>
    </location>
</feature>
<feature type="region of interest" description="Disordered" evidence="1">
    <location>
        <begin position="124"/>
        <end position="239"/>
    </location>
</feature>
<name>A0A6A4HC71_9AGAR</name>
<protein>
    <submittedName>
        <fullName evidence="2">Uncharacterized protein</fullName>
    </submittedName>
</protein>
<gene>
    <name evidence="2" type="ORF">BT96DRAFT_181864</name>
</gene>
<dbReference type="AlphaFoldDB" id="A0A6A4HC71"/>
<organism evidence="2 3">
    <name type="scientific">Gymnopus androsaceus JB14</name>
    <dbReference type="NCBI Taxonomy" id="1447944"/>
    <lineage>
        <taxon>Eukaryota</taxon>
        <taxon>Fungi</taxon>
        <taxon>Dikarya</taxon>
        <taxon>Basidiomycota</taxon>
        <taxon>Agaricomycotina</taxon>
        <taxon>Agaricomycetes</taxon>
        <taxon>Agaricomycetidae</taxon>
        <taxon>Agaricales</taxon>
        <taxon>Marasmiineae</taxon>
        <taxon>Omphalotaceae</taxon>
        <taxon>Gymnopus</taxon>
    </lineage>
</organism>
<evidence type="ECO:0000256" key="1">
    <source>
        <dbReference type="SAM" id="MobiDB-lite"/>
    </source>
</evidence>
<sequence length="362" mass="39690">MPVPWRSAPVTVQSSEPSRRFEIDASSERTRTDSTLENFRRGGFRVSGTRTATTDRATSRYDYHEPHEIIFEEYEDDDDDSDLDLAGLNLDNEREQLISGDEDRDNDLDLNEVMLISRSEIGDNFTINSETSTQRHIPPSPARPRSDSPVQPIPPPPRTPVRERPHKRAHRTPPPPTYPAPLPPASPFNLRKPSIDSITPGQSSAAASSSNNLPRRNLPLPTPPNSSRPSPAAPLPPTLRPAFMYLAGTNSSSSLPLAQTRPPAPSHPPFVRPGYGITGAGASADDLPAILPRVELGPSPPAPAVPPRPPLEYALAHTRNQSQSYGIHLQLFPIHVIPTIPFVASTRGDPYRKIRFTTSPAF</sequence>
<feature type="compositionally biased region" description="Basic and acidic residues" evidence="1">
    <location>
        <begin position="17"/>
        <end position="36"/>
    </location>
</feature>
<keyword evidence="3" id="KW-1185">Reference proteome</keyword>
<reference evidence="2" key="1">
    <citation type="journal article" date="2019" name="Environ. Microbiol.">
        <title>Fungal ecological strategies reflected in gene transcription - a case study of two litter decomposers.</title>
        <authorList>
            <person name="Barbi F."/>
            <person name="Kohler A."/>
            <person name="Barry K."/>
            <person name="Baskaran P."/>
            <person name="Daum C."/>
            <person name="Fauchery L."/>
            <person name="Ihrmark K."/>
            <person name="Kuo A."/>
            <person name="LaButti K."/>
            <person name="Lipzen A."/>
            <person name="Morin E."/>
            <person name="Grigoriev I.V."/>
            <person name="Henrissat B."/>
            <person name="Lindahl B."/>
            <person name="Martin F."/>
        </authorList>
    </citation>
    <scope>NUCLEOTIDE SEQUENCE</scope>
    <source>
        <strain evidence="2">JB14</strain>
    </source>
</reference>
<accession>A0A6A4HC71</accession>